<keyword evidence="3 8" id="KW-0812">Transmembrane</keyword>
<reference evidence="9" key="1">
    <citation type="journal article" date="2015" name="Nature">
        <title>Complex archaea that bridge the gap between prokaryotes and eukaryotes.</title>
        <authorList>
            <person name="Spang A."/>
            <person name="Saw J.H."/>
            <person name="Jorgensen S.L."/>
            <person name="Zaremba-Niedzwiedzka K."/>
            <person name="Martijn J."/>
            <person name="Lind A.E."/>
            <person name="van Eijk R."/>
            <person name="Schleper C."/>
            <person name="Guy L."/>
            <person name="Ettema T.J."/>
        </authorList>
    </citation>
    <scope>NUCLEOTIDE SEQUENCE</scope>
</reference>
<keyword evidence="1" id="KW-0813">Transport</keyword>
<feature type="transmembrane region" description="Helical" evidence="8">
    <location>
        <begin position="6"/>
        <end position="26"/>
    </location>
</feature>
<dbReference type="GO" id="GO:0006811">
    <property type="term" value="P:monoatomic ion transport"/>
    <property type="evidence" value="ECO:0007669"/>
    <property type="project" value="UniProtKB-KW"/>
</dbReference>
<evidence type="ECO:0000256" key="5">
    <source>
        <dbReference type="ARBA" id="ARBA00023065"/>
    </source>
</evidence>
<evidence type="ECO:0000313" key="9">
    <source>
        <dbReference type="EMBL" id="KKN97022.1"/>
    </source>
</evidence>
<proteinExistence type="inferred from homology"/>
<keyword evidence="6 8" id="KW-0472">Membrane</keyword>
<evidence type="ECO:0000256" key="4">
    <source>
        <dbReference type="ARBA" id="ARBA00022989"/>
    </source>
</evidence>
<protein>
    <recommendedName>
        <fullName evidence="10">Manganese efflux pump MntP</fullName>
    </recommendedName>
</protein>
<comment type="caution">
    <text evidence="9">The sequence shown here is derived from an EMBL/GenBank/DDBJ whole genome shotgun (WGS) entry which is preliminary data.</text>
</comment>
<evidence type="ECO:0000256" key="3">
    <source>
        <dbReference type="ARBA" id="ARBA00022692"/>
    </source>
</evidence>
<evidence type="ECO:0000256" key="8">
    <source>
        <dbReference type="SAM" id="Phobius"/>
    </source>
</evidence>
<evidence type="ECO:0000256" key="6">
    <source>
        <dbReference type="ARBA" id="ARBA00023136"/>
    </source>
</evidence>
<dbReference type="InterPro" id="IPR003810">
    <property type="entry name" value="Mntp/YtaF"/>
</dbReference>
<keyword evidence="2" id="KW-1003">Cell membrane</keyword>
<name>A0A0F9VB67_9ZZZZ</name>
<dbReference type="Pfam" id="PF02659">
    <property type="entry name" value="Mntp"/>
    <property type="match status" value="1"/>
</dbReference>
<dbReference type="InterPro" id="IPR022929">
    <property type="entry name" value="Put_MntP"/>
</dbReference>
<dbReference type="HAMAP" id="MF_01521">
    <property type="entry name" value="MntP_pump"/>
    <property type="match status" value="1"/>
</dbReference>
<gene>
    <name evidence="9" type="ORF">LCGC14_0162730</name>
</gene>
<keyword evidence="4 8" id="KW-1133">Transmembrane helix</keyword>
<accession>A0A0F9VB67</accession>
<feature type="transmembrane region" description="Helical" evidence="8">
    <location>
        <begin position="38"/>
        <end position="60"/>
    </location>
</feature>
<feature type="transmembrane region" description="Helical" evidence="8">
    <location>
        <begin position="144"/>
        <end position="165"/>
    </location>
</feature>
<dbReference type="PANTHER" id="PTHR35529">
    <property type="entry name" value="MANGANESE EFFLUX PUMP MNTP-RELATED"/>
    <property type="match status" value="1"/>
</dbReference>
<dbReference type="EMBL" id="LAZR01000061">
    <property type="protein sequence ID" value="KKN97022.1"/>
    <property type="molecule type" value="Genomic_DNA"/>
</dbReference>
<feature type="transmembrane region" description="Helical" evidence="8">
    <location>
        <begin position="177"/>
        <end position="194"/>
    </location>
</feature>
<dbReference type="PANTHER" id="PTHR35529:SF1">
    <property type="entry name" value="MANGANESE EFFLUX PUMP MNTP-RELATED"/>
    <property type="match status" value="1"/>
</dbReference>
<dbReference type="AlphaFoldDB" id="A0A0F9VB67"/>
<keyword evidence="5" id="KW-0406">Ion transport</keyword>
<feature type="transmembrane region" description="Helical" evidence="8">
    <location>
        <begin position="119"/>
        <end position="138"/>
    </location>
</feature>
<keyword evidence="7" id="KW-0464">Manganese</keyword>
<evidence type="ECO:0000256" key="7">
    <source>
        <dbReference type="ARBA" id="ARBA00023211"/>
    </source>
</evidence>
<evidence type="ECO:0000256" key="2">
    <source>
        <dbReference type="ARBA" id="ARBA00022475"/>
    </source>
</evidence>
<sequence length="195" mass="20582">MTIARLLAIAVALGMDAMSVCMAVGVRWHGWRQKLRLAVSMGVCQFAMPLLGWVIGSNLAGVLCAWGRYIAGACVVGVGVKMLLEAWRSHPGAAAQAIEHHVERDLHLRTTDPTKGWPLALLAIATSIDALVVGFSMGLKQTNIWHASMVIGVVAAVMALAGVTIGRRVGQALGRPAEFLGGAVLVALGASFFWM</sequence>
<evidence type="ECO:0000256" key="1">
    <source>
        <dbReference type="ARBA" id="ARBA00022448"/>
    </source>
</evidence>
<organism evidence="9">
    <name type="scientific">marine sediment metagenome</name>
    <dbReference type="NCBI Taxonomy" id="412755"/>
    <lineage>
        <taxon>unclassified sequences</taxon>
        <taxon>metagenomes</taxon>
        <taxon>ecological metagenomes</taxon>
    </lineage>
</organism>
<evidence type="ECO:0008006" key="10">
    <source>
        <dbReference type="Google" id="ProtNLM"/>
    </source>
</evidence>